<dbReference type="EMBL" id="LR796299">
    <property type="protein sequence ID" value="CAB4135327.1"/>
    <property type="molecule type" value="Genomic_DNA"/>
</dbReference>
<reference evidence="1" key="1">
    <citation type="submission" date="2020-04" db="EMBL/GenBank/DDBJ databases">
        <authorList>
            <person name="Chiriac C."/>
            <person name="Salcher M."/>
            <person name="Ghai R."/>
            <person name="Kavagutti S V."/>
        </authorList>
    </citation>
    <scope>NUCLEOTIDE SEQUENCE</scope>
</reference>
<accession>A0A6J5LQN1</accession>
<organism evidence="1">
    <name type="scientific">uncultured Caudovirales phage</name>
    <dbReference type="NCBI Taxonomy" id="2100421"/>
    <lineage>
        <taxon>Viruses</taxon>
        <taxon>Duplodnaviria</taxon>
        <taxon>Heunggongvirae</taxon>
        <taxon>Uroviricota</taxon>
        <taxon>Caudoviricetes</taxon>
        <taxon>Peduoviridae</taxon>
        <taxon>Maltschvirus</taxon>
        <taxon>Maltschvirus maltsch</taxon>
    </lineage>
</organism>
<sequence>MSFIISAGTFISFAEYQDVVDRDSRLFEENEILNDETDIEDLLTRASERLLARIKSSEWWKEYNYRRNTALNRDSRQVPNVDPLLIISRQADFTDLTVALALADYILPKVADFANENSSERQKMLFYKERVDALFIELIEAGDWYDFNESGTVDTTEKEPVKVNLVRIR</sequence>
<protein>
    <submittedName>
        <fullName evidence="1">Uncharacterized protein</fullName>
    </submittedName>
</protein>
<name>A0A6J5LQN1_9CAUD</name>
<evidence type="ECO:0000313" key="1">
    <source>
        <dbReference type="EMBL" id="CAB4135327.1"/>
    </source>
</evidence>
<gene>
    <name evidence="1" type="ORF">UFOVP284_24</name>
    <name evidence="2" type="ORF">UFOVP646_32</name>
</gene>
<evidence type="ECO:0000313" key="2">
    <source>
        <dbReference type="EMBL" id="CAB4154776.1"/>
    </source>
</evidence>
<dbReference type="EMBL" id="LR796616">
    <property type="protein sequence ID" value="CAB4154776.1"/>
    <property type="molecule type" value="Genomic_DNA"/>
</dbReference>
<proteinExistence type="predicted"/>